<dbReference type="InterPro" id="IPR050160">
    <property type="entry name" value="MHC/Immunoglobulin"/>
</dbReference>
<reference evidence="16" key="2">
    <citation type="submission" date="2025-09" db="UniProtKB">
        <authorList>
            <consortium name="Ensembl"/>
        </authorList>
    </citation>
    <scope>IDENTIFICATION</scope>
</reference>
<dbReference type="Proteomes" id="UP000261620">
    <property type="component" value="Unplaced"/>
</dbReference>
<proteinExistence type="inferred from homology"/>
<dbReference type="Ensembl" id="ENSMMOT00000014692.1">
    <property type="protein sequence ID" value="ENSMMOP00000014457.1"/>
    <property type="gene ID" value="ENSMMOG00000000770.1"/>
</dbReference>
<feature type="signal peptide" evidence="14">
    <location>
        <begin position="1"/>
        <end position="16"/>
    </location>
</feature>
<dbReference type="InterPro" id="IPR013783">
    <property type="entry name" value="Ig-like_fold"/>
</dbReference>
<evidence type="ECO:0000313" key="17">
    <source>
        <dbReference type="Proteomes" id="UP000261620"/>
    </source>
</evidence>
<keyword evidence="8 13" id="KW-0472">Membrane</keyword>
<dbReference type="STRING" id="94237.ENSMMOP00000014457"/>
<keyword evidence="17" id="KW-1185">Reference proteome</keyword>
<feature type="domain" description="Ig-like" evidence="15">
    <location>
        <begin position="125"/>
        <end position="215"/>
    </location>
</feature>
<evidence type="ECO:0000256" key="13">
    <source>
        <dbReference type="SAM" id="Phobius"/>
    </source>
</evidence>
<dbReference type="PROSITE" id="PS50835">
    <property type="entry name" value="IG_LIKE"/>
    <property type="match status" value="1"/>
</dbReference>
<dbReference type="InterPro" id="IPR007110">
    <property type="entry name" value="Ig-like_dom"/>
</dbReference>
<dbReference type="SUPFAM" id="SSF48726">
    <property type="entry name" value="Immunoglobulin"/>
    <property type="match status" value="1"/>
</dbReference>
<dbReference type="GO" id="GO:0002504">
    <property type="term" value="P:antigen processing and presentation of peptide or polysaccharide antigen via MHC class II"/>
    <property type="evidence" value="ECO:0007669"/>
    <property type="project" value="UniProtKB-KW"/>
</dbReference>
<keyword evidence="7" id="KW-1064">Adaptive immunity</keyword>
<dbReference type="PROSITE" id="PS00290">
    <property type="entry name" value="IG_MHC"/>
    <property type="match status" value="1"/>
</dbReference>
<keyword evidence="11" id="KW-0491">MHC II</keyword>
<keyword evidence="5" id="KW-0391">Immunity</keyword>
<dbReference type="SMART" id="SM00920">
    <property type="entry name" value="MHC_II_alpha"/>
    <property type="match status" value="1"/>
</dbReference>
<dbReference type="InterPro" id="IPR003006">
    <property type="entry name" value="Ig/MHC_CS"/>
</dbReference>
<evidence type="ECO:0000256" key="9">
    <source>
        <dbReference type="ARBA" id="ARBA00023157"/>
    </source>
</evidence>
<evidence type="ECO:0000256" key="10">
    <source>
        <dbReference type="ARBA" id="ARBA00023180"/>
    </source>
</evidence>
<evidence type="ECO:0000256" key="12">
    <source>
        <dbReference type="ARBA" id="ARBA00023319"/>
    </source>
</evidence>
<dbReference type="InterPro" id="IPR036179">
    <property type="entry name" value="Ig-like_dom_sf"/>
</dbReference>
<keyword evidence="6 13" id="KW-1133">Transmembrane helix</keyword>
<dbReference type="Pfam" id="PF00993">
    <property type="entry name" value="MHC_II_alpha"/>
    <property type="match status" value="1"/>
</dbReference>
<accession>A0A3Q3WPX0</accession>
<dbReference type="Gene3D" id="3.10.320.10">
    <property type="entry name" value="Class II Histocompatibility Antigen, M Beta Chain, Chain B, domain 1"/>
    <property type="match status" value="1"/>
</dbReference>
<feature type="chain" id="PRO_5018531872" description="Ig-like domain-containing protein" evidence="14">
    <location>
        <begin position="17"/>
        <end position="259"/>
    </location>
</feature>
<evidence type="ECO:0000256" key="3">
    <source>
        <dbReference type="ARBA" id="ARBA00022692"/>
    </source>
</evidence>
<evidence type="ECO:0000313" key="16">
    <source>
        <dbReference type="Ensembl" id="ENSMMOP00000014457.1"/>
    </source>
</evidence>
<keyword evidence="10" id="KW-0325">Glycoprotein</keyword>
<dbReference type="Pfam" id="PF07654">
    <property type="entry name" value="C1-set"/>
    <property type="match status" value="1"/>
</dbReference>
<dbReference type="GO" id="GO:0042613">
    <property type="term" value="C:MHC class II protein complex"/>
    <property type="evidence" value="ECO:0007669"/>
    <property type="project" value="UniProtKB-KW"/>
</dbReference>
<keyword evidence="3 13" id="KW-0812">Transmembrane</keyword>
<feature type="transmembrane region" description="Helical" evidence="13">
    <location>
        <begin position="230"/>
        <end position="253"/>
    </location>
</feature>
<dbReference type="PANTHER" id="PTHR19944:SF86">
    <property type="entry name" value="HLA CLASS II HISTOCOMPATIBILITY ANTIGEN, DR ALPHA CHAIN"/>
    <property type="match status" value="1"/>
</dbReference>
<dbReference type="SMART" id="SM00407">
    <property type="entry name" value="IGc1"/>
    <property type="match status" value="1"/>
</dbReference>
<dbReference type="InterPro" id="IPR014745">
    <property type="entry name" value="MHC_II_a/b_N"/>
</dbReference>
<reference evidence="16" key="1">
    <citation type="submission" date="2025-08" db="UniProtKB">
        <authorList>
            <consortium name="Ensembl"/>
        </authorList>
    </citation>
    <scope>IDENTIFICATION</scope>
</reference>
<keyword evidence="12" id="KW-0393">Immunoglobulin domain</keyword>
<evidence type="ECO:0000256" key="8">
    <source>
        <dbReference type="ARBA" id="ARBA00023136"/>
    </source>
</evidence>
<evidence type="ECO:0000259" key="15">
    <source>
        <dbReference type="PROSITE" id="PS50835"/>
    </source>
</evidence>
<keyword evidence="4 14" id="KW-0732">Signal</keyword>
<dbReference type="SUPFAM" id="SSF54452">
    <property type="entry name" value="MHC antigen-recognition domain"/>
    <property type="match status" value="1"/>
</dbReference>
<dbReference type="AlphaFoldDB" id="A0A3Q3WPX0"/>
<evidence type="ECO:0000256" key="1">
    <source>
        <dbReference type="ARBA" id="ARBA00004479"/>
    </source>
</evidence>
<evidence type="ECO:0000256" key="2">
    <source>
        <dbReference type="ARBA" id="ARBA00007394"/>
    </source>
</evidence>
<protein>
    <recommendedName>
        <fullName evidence="15">Ig-like domain-containing protein</fullName>
    </recommendedName>
</protein>
<organism evidence="16 17">
    <name type="scientific">Mola mola</name>
    <name type="common">Ocean sunfish</name>
    <name type="synonym">Tetraodon mola</name>
    <dbReference type="NCBI Taxonomy" id="94237"/>
    <lineage>
        <taxon>Eukaryota</taxon>
        <taxon>Metazoa</taxon>
        <taxon>Chordata</taxon>
        <taxon>Craniata</taxon>
        <taxon>Vertebrata</taxon>
        <taxon>Euteleostomi</taxon>
        <taxon>Actinopterygii</taxon>
        <taxon>Neopterygii</taxon>
        <taxon>Teleostei</taxon>
        <taxon>Neoteleostei</taxon>
        <taxon>Acanthomorphata</taxon>
        <taxon>Eupercaria</taxon>
        <taxon>Tetraodontiformes</taxon>
        <taxon>Molidae</taxon>
        <taxon>Mola</taxon>
    </lineage>
</organism>
<evidence type="ECO:0000256" key="7">
    <source>
        <dbReference type="ARBA" id="ARBA00023130"/>
    </source>
</evidence>
<keyword evidence="9" id="KW-1015">Disulfide bond</keyword>
<evidence type="ECO:0000256" key="14">
    <source>
        <dbReference type="SAM" id="SignalP"/>
    </source>
</evidence>
<evidence type="ECO:0000256" key="11">
    <source>
        <dbReference type="ARBA" id="ARBA00023182"/>
    </source>
</evidence>
<evidence type="ECO:0000256" key="5">
    <source>
        <dbReference type="ARBA" id="ARBA00022859"/>
    </source>
</evidence>
<comment type="similarity">
    <text evidence="2">Belongs to the MHC class II family.</text>
</comment>
<evidence type="ECO:0000256" key="6">
    <source>
        <dbReference type="ARBA" id="ARBA00022989"/>
    </source>
</evidence>
<sequence length="259" mass="28762">MVVLVLSFVLCVSADSKFVSRSDGQTDKQTDRLKLLFVFSGQHNNMRIVGCSEVDGEEMYGLDGEELWYADFANNKGVYPQPPFIDPFIYKKGIYEQAVQNQQVCKTNLGIALKGNKDVPLEFDPPSSPIMYPKDEVEDQQQNTLICYVTGFYPAPVNVSWTKNEQKVTVGPTINTPYPNKDGSFTQVSRLDFIPRQGDIYSCTVEHPALTEPLTQLWEVELKQQVGVGPAVFCGLGLTIGLLGVAAGTFFLIKGNECR</sequence>
<dbReference type="InterPro" id="IPR011162">
    <property type="entry name" value="MHC_I/II-like_Ag-recog"/>
</dbReference>
<dbReference type="InterPro" id="IPR001003">
    <property type="entry name" value="MHC_II_a_N"/>
</dbReference>
<dbReference type="Gene3D" id="2.60.40.10">
    <property type="entry name" value="Immunoglobulins"/>
    <property type="match status" value="1"/>
</dbReference>
<comment type="subcellular location">
    <subcellularLocation>
        <location evidence="1">Membrane</location>
        <topology evidence="1">Single-pass type I membrane protein</topology>
    </subcellularLocation>
</comment>
<evidence type="ECO:0000256" key="4">
    <source>
        <dbReference type="ARBA" id="ARBA00022729"/>
    </source>
</evidence>
<name>A0A3Q3WPX0_MOLML</name>
<dbReference type="PANTHER" id="PTHR19944">
    <property type="entry name" value="MHC CLASS II-RELATED"/>
    <property type="match status" value="1"/>
</dbReference>
<dbReference type="GO" id="GO:0002250">
    <property type="term" value="P:adaptive immune response"/>
    <property type="evidence" value="ECO:0007669"/>
    <property type="project" value="UniProtKB-KW"/>
</dbReference>
<dbReference type="InterPro" id="IPR003597">
    <property type="entry name" value="Ig_C1-set"/>
</dbReference>